<evidence type="ECO:0000313" key="10">
    <source>
        <dbReference type="EMBL" id="CAA2107101.1"/>
    </source>
</evidence>
<dbReference type="PANTHER" id="PTHR11079">
    <property type="entry name" value="CYTOSINE DEAMINASE FAMILY MEMBER"/>
    <property type="match status" value="1"/>
</dbReference>
<dbReference type="PROSITE" id="PS51747">
    <property type="entry name" value="CYT_DCMP_DEAMINASES_2"/>
    <property type="match status" value="1"/>
</dbReference>
<feature type="domain" description="CMP/dCMP-type deaminase" evidence="9">
    <location>
        <begin position="8"/>
        <end position="117"/>
    </location>
</feature>
<reference evidence="10" key="1">
    <citation type="submission" date="2019-12" db="EMBL/GenBank/DDBJ databases">
        <authorList>
            <person name="Cremers G."/>
        </authorList>
    </citation>
    <scope>NUCLEOTIDE SEQUENCE</scope>
    <source>
        <strain evidence="10">Mbul1</strain>
    </source>
</reference>
<dbReference type="GO" id="GO:0002100">
    <property type="term" value="P:tRNA wobble adenosine to inosine editing"/>
    <property type="evidence" value="ECO:0007669"/>
    <property type="project" value="UniProtKB-UniRule"/>
</dbReference>
<dbReference type="PROSITE" id="PS00903">
    <property type="entry name" value="CYT_DCMP_DEAMINASES_1"/>
    <property type="match status" value="1"/>
</dbReference>
<evidence type="ECO:0000256" key="3">
    <source>
        <dbReference type="ARBA" id="ARBA00022694"/>
    </source>
</evidence>
<comment type="subunit">
    <text evidence="2 8">Homodimer.</text>
</comment>
<comment type="cofactor">
    <cofactor evidence="8">
        <name>Zn(2+)</name>
        <dbReference type="ChEBI" id="CHEBI:29105"/>
    </cofactor>
    <text evidence="8">Binds 1 zinc ion per subunit.</text>
</comment>
<dbReference type="Pfam" id="PF00383">
    <property type="entry name" value="dCMP_cyt_deam_1"/>
    <property type="match status" value="1"/>
</dbReference>
<keyword evidence="4 8" id="KW-0479">Metal-binding</keyword>
<comment type="function">
    <text evidence="8">Catalyzes the deamination of adenosine to inosine at the wobble position 34 of tRNA(Arg2).</text>
</comment>
<dbReference type="EMBL" id="LR743504">
    <property type="protein sequence ID" value="CAA2107101.1"/>
    <property type="molecule type" value="Genomic_DNA"/>
</dbReference>
<dbReference type="InterPro" id="IPR028883">
    <property type="entry name" value="tRNA_aden_deaminase"/>
</dbReference>
<dbReference type="GO" id="GO:0008270">
    <property type="term" value="F:zinc ion binding"/>
    <property type="evidence" value="ECO:0007669"/>
    <property type="project" value="UniProtKB-UniRule"/>
</dbReference>
<keyword evidence="3 8" id="KW-0819">tRNA processing</keyword>
<feature type="binding site" evidence="8">
    <location>
        <position position="92"/>
    </location>
    <ligand>
        <name>Zn(2+)</name>
        <dbReference type="ChEBI" id="CHEBI:29105"/>
        <note>catalytic</note>
    </ligand>
</feature>
<evidence type="ECO:0000256" key="5">
    <source>
        <dbReference type="ARBA" id="ARBA00022801"/>
    </source>
</evidence>
<dbReference type="GO" id="GO:0052717">
    <property type="term" value="F:tRNA-specific adenosine-34 deaminase activity"/>
    <property type="evidence" value="ECO:0007669"/>
    <property type="project" value="UniProtKB-UniRule"/>
</dbReference>
<dbReference type="HAMAP" id="MF_00972">
    <property type="entry name" value="tRNA_aden_deaminase"/>
    <property type="match status" value="1"/>
</dbReference>
<evidence type="ECO:0000259" key="9">
    <source>
        <dbReference type="PROSITE" id="PS51747"/>
    </source>
</evidence>
<dbReference type="Gene3D" id="3.40.140.10">
    <property type="entry name" value="Cytidine Deaminase, domain 2"/>
    <property type="match status" value="1"/>
</dbReference>
<dbReference type="EC" id="3.5.4.33" evidence="8"/>
<accession>A0A679JI18</accession>
<keyword evidence="5 8" id="KW-0378">Hydrolase</keyword>
<evidence type="ECO:0000256" key="6">
    <source>
        <dbReference type="ARBA" id="ARBA00022833"/>
    </source>
</evidence>
<evidence type="ECO:0000256" key="8">
    <source>
        <dbReference type="HAMAP-Rule" id="MF_00972"/>
    </source>
</evidence>
<comment type="catalytic activity">
    <reaction evidence="7 8">
        <text>adenosine(34) in tRNA + H2O + H(+) = inosine(34) in tRNA + NH4(+)</text>
        <dbReference type="Rhea" id="RHEA:43168"/>
        <dbReference type="Rhea" id="RHEA-COMP:10373"/>
        <dbReference type="Rhea" id="RHEA-COMP:10374"/>
        <dbReference type="ChEBI" id="CHEBI:15377"/>
        <dbReference type="ChEBI" id="CHEBI:15378"/>
        <dbReference type="ChEBI" id="CHEBI:28938"/>
        <dbReference type="ChEBI" id="CHEBI:74411"/>
        <dbReference type="ChEBI" id="CHEBI:82852"/>
        <dbReference type="EC" id="3.5.4.33"/>
    </reaction>
</comment>
<sequence length="157" mass="16772">MTAPVSPKAATDPLSLAFDAARRAAGEGEVPVGAVIVRDGIVLSVAHNRPRALRDPTAHAEILAIRAACAAIDDERLTGCDLYVTLEPCPMCAGAISFARIRRVYFAALDPKGGGVEHGPRVFNQPTCHHAPDVYGGLREAEAATLLRDFFRDRREG</sequence>
<evidence type="ECO:0000256" key="7">
    <source>
        <dbReference type="ARBA" id="ARBA00048045"/>
    </source>
</evidence>
<dbReference type="PANTHER" id="PTHR11079:SF202">
    <property type="entry name" value="TRNA-SPECIFIC ADENOSINE DEAMINASE"/>
    <property type="match status" value="1"/>
</dbReference>
<proteinExistence type="inferred from homology"/>
<keyword evidence="6 8" id="KW-0862">Zinc</keyword>
<dbReference type="InterPro" id="IPR002125">
    <property type="entry name" value="CMP_dCMP_dom"/>
</dbReference>
<dbReference type="SUPFAM" id="SSF53927">
    <property type="entry name" value="Cytidine deaminase-like"/>
    <property type="match status" value="1"/>
</dbReference>
<feature type="binding site" evidence="8">
    <location>
        <position position="59"/>
    </location>
    <ligand>
        <name>Zn(2+)</name>
        <dbReference type="ChEBI" id="CHEBI:29105"/>
        <note>catalytic</note>
    </ligand>
</feature>
<comment type="similarity">
    <text evidence="1">Belongs to the cytidine and deoxycytidylate deaminase family. ADAT2 subfamily.</text>
</comment>
<feature type="binding site" evidence="8">
    <location>
        <position position="89"/>
    </location>
    <ligand>
        <name>Zn(2+)</name>
        <dbReference type="ChEBI" id="CHEBI:29105"/>
        <note>catalytic</note>
    </ligand>
</feature>
<dbReference type="AlphaFoldDB" id="A0A679JI18"/>
<evidence type="ECO:0000256" key="1">
    <source>
        <dbReference type="ARBA" id="ARBA00010669"/>
    </source>
</evidence>
<evidence type="ECO:0000256" key="4">
    <source>
        <dbReference type="ARBA" id="ARBA00022723"/>
    </source>
</evidence>
<feature type="active site" description="Proton donor" evidence="8">
    <location>
        <position position="61"/>
    </location>
</feature>
<evidence type="ECO:0000256" key="2">
    <source>
        <dbReference type="ARBA" id="ARBA00011738"/>
    </source>
</evidence>
<organism evidence="10">
    <name type="scientific">Methylobacterium bullatum</name>
    <dbReference type="NCBI Taxonomy" id="570505"/>
    <lineage>
        <taxon>Bacteria</taxon>
        <taxon>Pseudomonadati</taxon>
        <taxon>Pseudomonadota</taxon>
        <taxon>Alphaproteobacteria</taxon>
        <taxon>Hyphomicrobiales</taxon>
        <taxon>Methylobacteriaceae</taxon>
        <taxon>Methylobacterium</taxon>
    </lineage>
</organism>
<dbReference type="InterPro" id="IPR016192">
    <property type="entry name" value="APOBEC/CMP_deaminase_Zn-bd"/>
</dbReference>
<protein>
    <recommendedName>
        <fullName evidence="8">tRNA-specific adenosine deaminase</fullName>
        <ecNumber evidence="8">3.5.4.33</ecNumber>
    </recommendedName>
</protein>
<dbReference type="CDD" id="cd01285">
    <property type="entry name" value="nucleoside_deaminase"/>
    <property type="match status" value="1"/>
</dbReference>
<name>A0A679JI18_9HYPH</name>
<dbReference type="InterPro" id="IPR016193">
    <property type="entry name" value="Cytidine_deaminase-like"/>
</dbReference>
<gene>
    <name evidence="8 10" type="primary">tadA</name>
    <name evidence="10" type="ORF">MBUL_03993</name>
</gene>